<keyword evidence="4" id="KW-0808">Transferase</keyword>
<reference evidence="4 5" key="3">
    <citation type="submission" date="2019-03" db="EMBL/GenBank/DDBJ databases">
        <title>Genomic Encyclopedia of Type Strains, Phase IV (KMG-IV): sequencing the most valuable type-strain genomes for metagenomic binning, comparative biology and taxonomic classification.</title>
        <authorList>
            <person name="Goeker M."/>
        </authorList>
    </citation>
    <scope>NUCLEOTIDE SEQUENCE [LARGE SCALE GENOMIC DNA]</scope>
    <source>
        <strain evidence="4 5">DSM 103236</strain>
    </source>
</reference>
<dbReference type="AlphaFoldDB" id="A0A4R2HC30"/>
<keyword evidence="4" id="KW-0012">Acyltransferase</keyword>
<feature type="domain" description="Acyltransferase 3" evidence="2">
    <location>
        <begin position="20"/>
        <end position="370"/>
    </location>
</feature>
<protein>
    <submittedName>
        <fullName evidence="4">Acyltransferase-like protein</fullName>
    </submittedName>
</protein>
<feature type="transmembrane region" description="Helical" evidence="1">
    <location>
        <begin position="105"/>
        <end position="125"/>
    </location>
</feature>
<organism evidence="4 5">
    <name type="scientific">Pedobacter psychrotolerans</name>
    <dbReference type="NCBI Taxonomy" id="1843235"/>
    <lineage>
        <taxon>Bacteria</taxon>
        <taxon>Pseudomonadati</taxon>
        <taxon>Bacteroidota</taxon>
        <taxon>Sphingobacteriia</taxon>
        <taxon>Sphingobacteriales</taxon>
        <taxon>Sphingobacteriaceae</taxon>
        <taxon>Pedobacter</taxon>
    </lineage>
</organism>
<feature type="transmembrane region" description="Helical" evidence="1">
    <location>
        <begin position="59"/>
        <end position="84"/>
    </location>
</feature>
<feature type="transmembrane region" description="Helical" evidence="1">
    <location>
        <begin position="251"/>
        <end position="268"/>
    </location>
</feature>
<dbReference type="OrthoDB" id="5446016at2"/>
<keyword evidence="1" id="KW-1133">Transmembrane helix</keyword>
<dbReference type="PANTHER" id="PTHR36927">
    <property type="entry name" value="BLR4337 PROTEIN"/>
    <property type="match status" value="1"/>
</dbReference>
<evidence type="ECO:0000313" key="6">
    <source>
        <dbReference type="Proteomes" id="UP000622648"/>
    </source>
</evidence>
<evidence type="ECO:0000313" key="5">
    <source>
        <dbReference type="Proteomes" id="UP000295684"/>
    </source>
</evidence>
<evidence type="ECO:0000256" key="1">
    <source>
        <dbReference type="SAM" id="Phobius"/>
    </source>
</evidence>
<reference evidence="6" key="2">
    <citation type="journal article" date="2019" name="Int. J. Syst. Evol. Microbiol.">
        <title>The Global Catalogue of Microorganisms (GCM) 10K type strain sequencing project: providing services to taxonomists for standard genome sequencing and annotation.</title>
        <authorList>
            <consortium name="The Broad Institute Genomics Platform"/>
            <consortium name="The Broad Institute Genome Sequencing Center for Infectious Disease"/>
            <person name="Wu L."/>
            <person name="Ma J."/>
        </authorList>
    </citation>
    <scope>NUCLEOTIDE SEQUENCE [LARGE SCALE GENOMIC DNA]</scope>
    <source>
        <strain evidence="6">CGMCC 1.15644</strain>
    </source>
</reference>
<reference evidence="3" key="1">
    <citation type="journal article" date="2014" name="Int. J. Syst. Evol. Microbiol.">
        <title>Complete genome of a new Firmicutes species belonging to the dominant human colonic microbiota ('Ruminococcus bicirculans') reveals two chromosomes and a selective capacity to utilize plant glucans.</title>
        <authorList>
            <consortium name="NISC Comparative Sequencing Program"/>
            <person name="Wegmann U."/>
            <person name="Louis P."/>
            <person name="Goesmann A."/>
            <person name="Henrissat B."/>
            <person name="Duncan S.H."/>
            <person name="Flint H.J."/>
        </authorList>
    </citation>
    <scope>NUCLEOTIDE SEQUENCE</scope>
    <source>
        <strain evidence="3">CGMCC 1.15644</strain>
    </source>
</reference>
<keyword evidence="1" id="KW-0812">Transmembrane</keyword>
<feature type="transmembrane region" description="Helical" evidence="1">
    <location>
        <begin position="356"/>
        <end position="377"/>
    </location>
</feature>
<dbReference type="Proteomes" id="UP000295684">
    <property type="component" value="Unassembled WGS sequence"/>
</dbReference>
<dbReference type="Pfam" id="PF01757">
    <property type="entry name" value="Acyl_transf_3"/>
    <property type="match status" value="1"/>
</dbReference>
<name>A0A4R2HC30_9SPHI</name>
<evidence type="ECO:0000313" key="4">
    <source>
        <dbReference type="EMBL" id="TCO25258.1"/>
    </source>
</evidence>
<reference evidence="3" key="4">
    <citation type="submission" date="2024-05" db="EMBL/GenBank/DDBJ databases">
        <authorList>
            <person name="Sun Q."/>
            <person name="Zhou Y."/>
        </authorList>
    </citation>
    <scope>NUCLEOTIDE SEQUENCE</scope>
    <source>
        <strain evidence="3">CGMCC 1.15644</strain>
    </source>
</reference>
<dbReference type="RefSeq" id="WP_132532852.1">
    <property type="nucleotide sequence ID" value="NZ_BMJO01000002.1"/>
</dbReference>
<accession>A0A4R2HC30</accession>
<feature type="transmembrane region" description="Helical" evidence="1">
    <location>
        <begin position="221"/>
        <end position="239"/>
    </location>
</feature>
<feature type="transmembrane region" description="Helical" evidence="1">
    <location>
        <begin position="145"/>
        <end position="165"/>
    </location>
</feature>
<dbReference type="PANTHER" id="PTHR36927:SF4">
    <property type="entry name" value="BLR5718 PROTEIN"/>
    <property type="match status" value="1"/>
</dbReference>
<keyword evidence="6" id="KW-1185">Reference proteome</keyword>
<feature type="transmembrane region" description="Helical" evidence="1">
    <location>
        <begin position="328"/>
        <end position="350"/>
    </location>
</feature>
<proteinExistence type="predicted"/>
<dbReference type="InterPro" id="IPR002656">
    <property type="entry name" value="Acyl_transf_3_dom"/>
</dbReference>
<sequence length="384" mass="43819">MASKILLQQTVPNKVNKVFYINNLKILLTTLVVLHHTIIVYCAPGGWYYTEKTTQMAAIVPSTIFVSLNQSFFMGFFFLLAGYFTAPSYDRKGSWQFLGDRFIRLGIPLLFYSFVLSPLLSYLVYYFAEGNHIGYLQYLSDYHLWIDFGVLWFVAALLLFTLIYVGAKHFMTIKFKNPIPTPGTGIILLFAVLLGVLTFFVRIVFPVGWVLKPFGFQLGHFPQYIVMFIIGLLAYKNQWFDNLSLKVGKSLRRVAWLSLIFFPLFFLIKAKLNMPIAWYSGGFHWQSLLYAVWEQCIGLSILTALLSLGKNSLNKSSPLLNKLSRCAFATYIFHPLVITGISLIFKYWLADPAIKFLVLAPFVVMGSFLLGSIMLMIPGVKRII</sequence>
<feature type="transmembrane region" description="Helical" evidence="1">
    <location>
        <begin position="26"/>
        <end position="47"/>
    </location>
</feature>
<dbReference type="Proteomes" id="UP000622648">
    <property type="component" value="Unassembled WGS sequence"/>
</dbReference>
<feature type="transmembrane region" description="Helical" evidence="1">
    <location>
        <begin position="186"/>
        <end position="209"/>
    </location>
</feature>
<dbReference type="InterPro" id="IPR050623">
    <property type="entry name" value="Glucan_succinyl_AcylTrfase"/>
</dbReference>
<gene>
    <name evidence="4" type="ORF">EV200_104295</name>
    <name evidence="3" type="ORF">GCM10011413_11240</name>
</gene>
<evidence type="ECO:0000259" key="2">
    <source>
        <dbReference type="Pfam" id="PF01757"/>
    </source>
</evidence>
<dbReference type="EMBL" id="BMJO01000002">
    <property type="protein sequence ID" value="GGE46906.1"/>
    <property type="molecule type" value="Genomic_DNA"/>
</dbReference>
<dbReference type="GO" id="GO:0016747">
    <property type="term" value="F:acyltransferase activity, transferring groups other than amino-acyl groups"/>
    <property type="evidence" value="ECO:0007669"/>
    <property type="project" value="InterPro"/>
</dbReference>
<evidence type="ECO:0000313" key="3">
    <source>
        <dbReference type="EMBL" id="GGE46906.1"/>
    </source>
</evidence>
<dbReference type="EMBL" id="SLWO01000004">
    <property type="protein sequence ID" value="TCO25258.1"/>
    <property type="molecule type" value="Genomic_DNA"/>
</dbReference>
<comment type="caution">
    <text evidence="4">The sequence shown here is derived from an EMBL/GenBank/DDBJ whole genome shotgun (WGS) entry which is preliminary data.</text>
</comment>
<keyword evidence="1" id="KW-0472">Membrane</keyword>